<keyword evidence="4" id="KW-1185">Reference proteome</keyword>
<accession>A0ABV4CFZ9</accession>
<evidence type="ECO:0000256" key="1">
    <source>
        <dbReference type="ARBA" id="ARBA00022801"/>
    </source>
</evidence>
<gene>
    <name evidence="3" type="ORF">AB8O55_11420</name>
</gene>
<dbReference type="SUPFAM" id="SSF53474">
    <property type="entry name" value="alpha/beta-Hydrolases"/>
    <property type="match status" value="1"/>
</dbReference>
<reference evidence="3 4" key="1">
    <citation type="submission" date="2024-08" db="EMBL/GenBank/DDBJ databases">
        <title>Genome mining of Saccharopolyspora cebuensis PGLac3 from Nigerian medicinal plant.</title>
        <authorList>
            <person name="Ezeobiora C.E."/>
            <person name="Igbokwe N.H."/>
            <person name="Amin D.H."/>
            <person name="Mendie U.E."/>
        </authorList>
    </citation>
    <scope>NUCLEOTIDE SEQUENCE [LARGE SCALE GENOMIC DNA]</scope>
    <source>
        <strain evidence="3 4">PGLac3</strain>
    </source>
</reference>
<protein>
    <submittedName>
        <fullName evidence="3">Alpha/beta hydrolase</fullName>
    </submittedName>
</protein>
<sequence>MTSLRSRAVIAKYRITRRKRVFSDVDKLHESIRHPSAVPRVPRGTFRGCRISCHDVRGFPYFRITPESGPVPYHVLYLHGGAYVHGIEGAHWRFLDRLVRTTGCAVAVPLYPLAPEHTHREVLPVVEECYERTLGELAPDRQVVMGDSAGGGLGLHLAQWLRDQHRPLPRRTVLISPWLDVSAAHPAMAGLDRTDPYLSRPGLREAGLLYADGLSPHDPRVSPLYGGLDGLGPTVVFSGTRDVLLSDARRFRELAAQHAVPLDYEEYPGMFHGWMLQDLPEARQATRRLAALLESVPAAR</sequence>
<name>A0ABV4CFZ9_9PSEU</name>
<dbReference type="Pfam" id="PF07859">
    <property type="entry name" value="Abhydrolase_3"/>
    <property type="match status" value="1"/>
</dbReference>
<dbReference type="GO" id="GO:0016787">
    <property type="term" value="F:hydrolase activity"/>
    <property type="evidence" value="ECO:0007669"/>
    <property type="project" value="UniProtKB-KW"/>
</dbReference>
<feature type="domain" description="Alpha/beta hydrolase fold-3" evidence="2">
    <location>
        <begin position="75"/>
        <end position="275"/>
    </location>
</feature>
<dbReference type="Proteomes" id="UP001564626">
    <property type="component" value="Unassembled WGS sequence"/>
</dbReference>
<dbReference type="InterPro" id="IPR013094">
    <property type="entry name" value="AB_hydrolase_3"/>
</dbReference>
<proteinExistence type="predicted"/>
<evidence type="ECO:0000259" key="2">
    <source>
        <dbReference type="Pfam" id="PF07859"/>
    </source>
</evidence>
<evidence type="ECO:0000313" key="4">
    <source>
        <dbReference type="Proteomes" id="UP001564626"/>
    </source>
</evidence>
<organism evidence="3 4">
    <name type="scientific">Saccharopolyspora cebuensis</name>
    <dbReference type="NCBI Taxonomy" id="418759"/>
    <lineage>
        <taxon>Bacteria</taxon>
        <taxon>Bacillati</taxon>
        <taxon>Actinomycetota</taxon>
        <taxon>Actinomycetes</taxon>
        <taxon>Pseudonocardiales</taxon>
        <taxon>Pseudonocardiaceae</taxon>
        <taxon>Saccharopolyspora</taxon>
    </lineage>
</organism>
<dbReference type="Gene3D" id="3.40.50.1820">
    <property type="entry name" value="alpha/beta hydrolase"/>
    <property type="match status" value="1"/>
</dbReference>
<dbReference type="InterPro" id="IPR029058">
    <property type="entry name" value="AB_hydrolase_fold"/>
</dbReference>
<dbReference type="RefSeq" id="WP_345363222.1">
    <property type="nucleotide sequence ID" value="NZ_BAABII010000009.1"/>
</dbReference>
<dbReference type="PANTHER" id="PTHR48081">
    <property type="entry name" value="AB HYDROLASE SUPERFAMILY PROTEIN C4A8.06C"/>
    <property type="match status" value="1"/>
</dbReference>
<keyword evidence="1 3" id="KW-0378">Hydrolase</keyword>
<dbReference type="PANTHER" id="PTHR48081:SF8">
    <property type="entry name" value="ALPHA_BETA HYDROLASE FOLD-3 DOMAIN-CONTAINING PROTEIN-RELATED"/>
    <property type="match status" value="1"/>
</dbReference>
<dbReference type="InterPro" id="IPR050300">
    <property type="entry name" value="GDXG_lipolytic_enzyme"/>
</dbReference>
<comment type="caution">
    <text evidence="3">The sequence shown here is derived from an EMBL/GenBank/DDBJ whole genome shotgun (WGS) entry which is preliminary data.</text>
</comment>
<dbReference type="EMBL" id="JBGEHV010000016">
    <property type="protein sequence ID" value="MEY8040006.1"/>
    <property type="molecule type" value="Genomic_DNA"/>
</dbReference>
<evidence type="ECO:0000313" key="3">
    <source>
        <dbReference type="EMBL" id="MEY8040006.1"/>
    </source>
</evidence>